<dbReference type="SMART" id="SM00397">
    <property type="entry name" value="t_SNARE"/>
    <property type="match status" value="1"/>
</dbReference>
<evidence type="ECO:0000259" key="8">
    <source>
        <dbReference type="PROSITE" id="PS50192"/>
    </source>
</evidence>
<protein>
    <recommendedName>
        <fullName evidence="8">t-SNARE coiled-coil homology domain-containing protein</fullName>
    </recommendedName>
</protein>
<dbReference type="SUPFAM" id="SSF58038">
    <property type="entry name" value="SNARE fusion complex"/>
    <property type="match status" value="1"/>
</dbReference>
<sequence length="246" mass="26780">MAPAPSAARLSSLSTSTLSQILELTRATQLALPSTSLANTISKNLAQLSKGLEALELEGEESDEVLNGLSAQYDRLVGLVEGLGVHTGRLVDTGEDDEGEFNEQDADESGVALQHIKPPHVAVSFADDDTQRDLDQMEEDEDEMRRANSEVMQMQKRMLEDQDETLDSLSTAIARQHSLSLNIASELEMQSSLLDDTDSALDRTETGLRRAGGRLNQYSRKAKETGSTGLIVLLVIVLVILIVLFK</sequence>
<dbReference type="CDD" id="cd15859">
    <property type="entry name" value="SNARE_SYN8"/>
    <property type="match status" value="1"/>
</dbReference>
<dbReference type="Pfam" id="PF05739">
    <property type="entry name" value="SNARE"/>
    <property type="match status" value="1"/>
</dbReference>
<dbReference type="Gene3D" id="1.20.5.110">
    <property type="match status" value="1"/>
</dbReference>
<dbReference type="GO" id="GO:0016020">
    <property type="term" value="C:membrane"/>
    <property type="evidence" value="ECO:0007669"/>
    <property type="project" value="UniProtKB-SubCell"/>
</dbReference>
<evidence type="ECO:0000313" key="9">
    <source>
        <dbReference type="EMBL" id="ORY49731.1"/>
    </source>
</evidence>
<proteinExistence type="predicted"/>
<feature type="transmembrane region" description="Helical" evidence="7">
    <location>
        <begin position="226"/>
        <end position="245"/>
    </location>
</feature>
<evidence type="ECO:0000256" key="2">
    <source>
        <dbReference type="ARBA" id="ARBA00022448"/>
    </source>
</evidence>
<dbReference type="InterPro" id="IPR000727">
    <property type="entry name" value="T_SNARE_dom"/>
</dbReference>
<comment type="caution">
    <text evidence="9">The sequence shown here is derived from an EMBL/GenBank/DDBJ whole genome shotgun (WGS) entry which is preliminary data.</text>
</comment>
<dbReference type="AlphaFoldDB" id="A0A1Y2CRT9"/>
<reference evidence="9 10" key="1">
    <citation type="submission" date="2016-07" db="EMBL/GenBank/DDBJ databases">
        <title>Pervasive Adenine N6-methylation of Active Genes in Fungi.</title>
        <authorList>
            <consortium name="DOE Joint Genome Institute"/>
            <person name="Mondo S.J."/>
            <person name="Dannebaum R.O."/>
            <person name="Kuo R.C."/>
            <person name="Labutti K."/>
            <person name="Haridas S."/>
            <person name="Kuo A."/>
            <person name="Salamov A."/>
            <person name="Ahrendt S.R."/>
            <person name="Lipzen A."/>
            <person name="Sullivan W."/>
            <person name="Andreopoulos W.B."/>
            <person name="Clum A."/>
            <person name="Lindquist E."/>
            <person name="Daum C."/>
            <person name="Ramamoorthy G.K."/>
            <person name="Gryganskyi A."/>
            <person name="Culley D."/>
            <person name="Magnuson J.K."/>
            <person name="James T.Y."/>
            <person name="O'Malley M.A."/>
            <person name="Stajich J.E."/>
            <person name="Spatafora J.W."/>
            <person name="Visel A."/>
            <person name="Grigoriev I.V."/>
        </authorList>
    </citation>
    <scope>NUCLEOTIDE SEQUENCE [LARGE SCALE GENOMIC DNA]</scope>
    <source>
        <strain evidence="9 10">62-1032</strain>
    </source>
</reference>
<comment type="subcellular location">
    <subcellularLocation>
        <location evidence="1">Membrane</location>
        <topology evidence="1">Single-pass membrane protein</topology>
    </subcellularLocation>
</comment>
<dbReference type="GO" id="GO:0005737">
    <property type="term" value="C:cytoplasm"/>
    <property type="evidence" value="ECO:0007669"/>
    <property type="project" value="UniProtKB-ARBA"/>
</dbReference>
<dbReference type="OrthoDB" id="244190at2759"/>
<accession>A0A1Y2CRT9</accession>
<organism evidence="9 10">
    <name type="scientific">Leucosporidium creatinivorum</name>
    <dbReference type="NCBI Taxonomy" id="106004"/>
    <lineage>
        <taxon>Eukaryota</taxon>
        <taxon>Fungi</taxon>
        <taxon>Dikarya</taxon>
        <taxon>Basidiomycota</taxon>
        <taxon>Pucciniomycotina</taxon>
        <taxon>Microbotryomycetes</taxon>
        <taxon>Leucosporidiales</taxon>
        <taxon>Leucosporidium</taxon>
    </lineage>
</organism>
<keyword evidence="6" id="KW-0175">Coiled coil</keyword>
<keyword evidence="5 7" id="KW-0472">Membrane</keyword>
<evidence type="ECO:0000256" key="6">
    <source>
        <dbReference type="SAM" id="Coils"/>
    </source>
</evidence>
<evidence type="ECO:0000256" key="7">
    <source>
        <dbReference type="SAM" id="Phobius"/>
    </source>
</evidence>
<dbReference type="Proteomes" id="UP000193467">
    <property type="component" value="Unassembled WGS sequence"/>
</dbReference>
<dbReference type="PANTHER" id="PTHR12791">
    <property type="entry name" value="GOLGI SNARE BET1-RELATED"/>
    <property type="match status" value="1"/>
</dbReference>
<keyword evidence="10" id="KW-1185">Reference proteome</keyword>
<keyword evidence="3 7" id="KW-0812">Transmembrane</keyword>
<feature type="coiled-coil region" evidence="6">
    <location>
        <begin position="127"/>
        <end position="164"/>
    </location>
</feature>
<name>A0A1Y2CRT9_9BASI</name>
<dbReference type="STRING" id="106004.A0A1Y2CRT9"/>
<dbReference type="InParanoid" id="A0A1Y2CRT9"/>
<feature type="domain" description="T-SNARE coiled-coil homology" evidence="8">
    <location>
        <begin position="156"/>
        <end position="218"/>
    </location>
</feature>
<keyword evidence="2" id="KW-0813">Transport</keyword>
<gene>
    <name evidence="9" type="ORF">BCR35DRAFT_310788</name>
</gene>
<dbReference type="GO" id="GO:0012505">
    <property type="term" value="C:endomembrane system"/>
    <property type="evidence" value="ECO:0007669"/>
    <property type="project" value="UniProtKB-ARBA"/>
</dbReference>
<evidence type="ECO:0000256" key="1">
    <source>
        <dbReference type="ARBA" id="ARBA00004167"/>
    </source>
</evidence>
<evidence type="ECO:0000313" key="10">
    <source>
        <dbReference type="Proteomes" id="UP000193467"/>
    </source>
</evidence>
<dbReference type="EMBL" id="MCGR01000111">
    <property type="protein sequence ID" value="ORY49731.1"/>
    <property type="molecule type" value="Genomic_DNA"/>
</dbReference>
<evidence type="ECO:0000256" key="3">
    <source>
        <dbReference type="ARBA" id="ARBA00022692"/>
    </source>
</evidence>
<evidence type="ECO:0000256" key="4">
    <source>
        <dbReference type="ARBA" id="ARBA00022989"/>
    </source>
</evidence>
<keyword evidence="4 7" id="KW-1133">Transmembrane helix</keyword>
<evidence type="ECO:0000256" key="5">
    <source>
        <dbReference type="ARBA" id="ARBA00023136"/>
    </source>
</evidence>
<dbReference type="PROSITE" id="PS50192">
    <property type="entry name" value="T_SNARE"/>
    <property type="match status" value="1"/>
</dbReference>